<feature type="transmembrane region" description="Helical" evidence="1">
    <location>
        <begin position="146"/>
        <end position="164"/>
    </location>
</feature>
<dbReference type="PANTHER" id="PTHR22911:SF137">
    <property type="entry name" value="SOLUTE CARRIER FAMILY 35 MEMBER G2-RELATED"/>
    <property type="match status" value="1"/>
</dbReference>
<accession>A0A1P8EH72</accession>
<feature type="transmembrane region" description="Helical" evidence="1">
    <location>
        <begin position="92"/>
        <end position="109"/>
    </location>
</feature>
<organism evidence="3 4">
    <name type="scientific">Acinetobacter soli</name>
    <dbReference type="NCBI Taxonomy" id="487316"/>
    <lineage>
        <taxon>Bacteria</taxon>
        <taxon>Pseudomonadati</taxon>
        <taxon>Pseudomonadota</taxon>
        <taxon>Gammaproteobacteria</taxon>
        <taxon>Moraxellales</taxon>
        <taxon>Moraxellaceae</taxon>
        <taxon>Acinetobacter</taxon>
    </lineage>
</organism>
<dbReference type="KEGG" id="asol:BEN76_05680"/>
<dbReference type="AlphaFoldDB" id="A0A1P8EH72"/>
<feature type="transmembrane region" description="Helical" evidence="1">
    <location>
        <begin position="28"/>
        <end position="47"/>
    </location>
</feature>
<reference evidence="3 4" key="1">
    <citation type="submission" date="2016-08" db="EMBL/GenBank/DDBJ databases">
        <title>Complete genome sequence of Acinetobacter baylyi strain GFJ2.</title>
        <authorList>
            <person name="Tabata M."/>
            <person name="Kuboki S."/>
            <person name="Gibu N."/>
            <person name="Kinouchi Y."/>
            <person name="Vangnai A."/>
            <person name="Kasai D."/>
            <person name="Fukuda M."/>
        </authorList>
    </citation>
    <scope>NUCLEOTIDE SEQUENCE [LARGE SCALE GENOMIC DNA]</scope>
    <source>
        <strain evidence="3 4">GFJ2</strain>
    </source>
</reference>
<evidence type="ECO:0000259" key="2">
    <source>
        <dbReference type="Pfam" id="PF00892"/>
    </source>
</evidence>
<feature type="transmembrane region" description="Helical" evidence="1">
    <location>
        <begin position="203"/>
        <end position="224"/>
    </location>
</feature>
<sequence length="283" mass="30991">MGLIVLAACCSVLVSVLLKVLKSKGFEPLQLIVWNYVSASLLCFLWFQPDIAHLSVQHTPWWLIIVLAMALPSVFLLLAKSLQHAGIVKTELAQRLSVVLSLLAAFFIFHEAMSTFKVLGMGLGLIAVALIVMSKTEHVSVNHRKAWSGLVGVWAGYALIDILLKYTSSLGLKLPMTLNLVFIMAFIFSFVYVYVFAKQNMQIKNVLGGLLLGGFNFANIALYVQAHVLLKDSPAIVFAGMNLLVVVFGVLIGMIIFKERTDWKAVLGLILGVLGILCLAKAM</sequence>
<feature type="transmembrane region" description="Helical" evidence="1">
    <location>
        <begin position="59"/>
        <end position="80"/>
    </location>
</feature>
<dbReference type="PANTHER" id="PTHR22911">
    <property type="entry name" value="ACYL-MALONYL CONDENSING ENZYME-RELATED"/>
    <property type="match status" value="1"/>
</dbReference>
<dbReference type="eggNOG" id="COG0697">
    <property type="taxonomic scope" value="Bacteria"/>
</dbReference>
<dbReference type="GO" id="GO:0016020">
    <property type="term" value="C:membrane"/>
    <property type="evidence" value="ECO:0007669"/>
    <property type="project" value="InterPro"/>
</dbReference>
<feature type="transmembrane region" description="Helical" evidence="1">
    <location>
        <begin position="176"/>
        <end position="197"/>
    </location>
</feature>
<evidence type="ECO:0000313" key="4">
    <source>
        <dbReference type="Proteomes" id="UP000185674"/>
    </source>
</evidence>
<name>A0A1P8EH72_9GAMM</name>
<dbReference type="InterPro" id="IPR000620">
    <property type="entry name" value="EamA_dom"/>
</dbReference>
<dbReference type="STRING" id="487316.BEN76_05680"/>
<gene>
    <name evidence="3" type="ORF">BEN76_05680</name>
</gene>
<dbReference type="EMBL" id="CP016896">
    <property type="protein sequence ID" value="APV35536.1"/>
    <property type="molecule type" value="Genomic_DNA"/>
</dbReference>
<protein>
    <submittedName>
        <fullName evidence="3">EamA family transporter</fullName>
    </submittedName>
</protein>
<feature type="domain" description="EamA" evidence="2">
    <location>
        <begin position="3"/>
        <end position="132"/>
    </location>
</feature>
<feature type="transmembrane region" description="Helical" evidence="1">
    <location>
        <begin position="236"/>
        <end position="257"/>
    </location>
</feature>
<evidence type="ECO:0000256" key="1">
    <source>
        <dbReference type="SAM" id="Phobius"/>
    </source>
</evidence>
<dbReference type="SUPFAM" id="SSF103481">
    <property type="entry name" value="Multidrug resistance efflux transporter EmrE"/>
    <property type="match status" value="2"/>
</dbReference>
<feature type="domain" description="EamA" evidence="2">
    <location>
        <begin position="156"/>
        <end position="279"/>
    </location>
</feature>
<dbReference type="InterPro" id="IPR037185">
    <property type="entry name" value="EmrE-like"/>
</dbReference>
<keyword evidence="1" id="KW-0812">Transmembrane</keyword>
<dbReference type="Pfam" id="PF00892">
    <property type="entry name" value="EamA"/>
    <property type="match status" value="2"/>
</dbReference>
<keyword evidence="1" id="KW-1133">Transmembrane helix</keyword>
<feature type="transmembrane region" description="Helical" evidence="1">
    <location>
        <begin position="116"/>
        <end position="134"/>
    </location>
</feature>
<keyword evidence="1" id="KW-0472">Membrane</keyword>
<proteinExistence type="predicted"/>
<dbReference type="Proteomes" id="UP000185674">
    <property type="component" value="Chromosome"/>
</dbReference>
<evidence type="ECO:0000313" key="3">
    <source>
        <dbReference type="EMBL" id="APV35536.1"/>
    </source>
</evidence>
<dbReference type="RefSeq" id="WP_076032544.1">
    <property type="nucleotide sequence ID" value="NZ_BKXY01000025.1"/>
</dbReference>